<gene>
    <name evidence="3" type="primary">LOC107659573</name>
</gene>
<dbReference type="FunFam" id="3.30.460.10:FF:000011">
    <property type="entry name" value="interleukin enhancer-binding factor 3 isoform X1"/>
    <property type="match status" value="1"/>
</dbReference>
<dbReference type="PANTHER" id="PTHR45762">
    <property type="entry name" value="ZINC FINGER RNA-BINDING PROTEIN"/>
    <property type="match status" value="1"/>
</dbReference>
<evidence type="ECO:0000313" key="3">
    <source>
        <dbReference type="Ensembl" id="ENSSANP00000001975.1"/>
    </source>
</evidence>
<name>A0A671K3V7_9TELE</name>
<feature type="domain" description="DZF" evidence="2">
    <location>
        <begin position="7"/>
        <end position="226"/>
    </location>
</feature>
<evidence type="ECO:0000256" key="1">
    <source>
        <dbReference type="SAM" id="MobiDB-lite"/>
    </source>
</evidence>
<proteinExistence type="predicted"/>
<reference evidence="3" key="1">
    <citation type="submission" date="2025-08" db="UniProtKB">
        <authorList>
            <consortium name="Ensembl"/>
        </authorList>
    </citation>
    <scope>IDENTIFICATION</scope>
</reference>
<organism evidence="3 4">
    <name type="scientific">Sinocyclocheilus anshuiensis</name>
    <dbReference type="NCBI Taxonomy" id="1608454"/>
    <lineage>
        <taxon>Eukaryota</taxon>
        <taxon>Metazoa</taxon>
        <taxon>Chordata</taxon>
        <taxon>Craniata</taxon>
        <taxon>Vertebrata</taxon>
        <taxon>Euteleostomi</taxon>
        <taxon>Actinopterygii</taxon>
        <taxon>Neopterygii</taxon>
        <taxon>Teleostei</taxon>
        <taxon>Ostariophysi</taxon>
        <taxon>Cypriniformes</taxon>
        <taxon>Cyprinidae</taxon>
        <taxon>Cyprininae</taxon>
        <taxon>Sinocyclocheilus</taxon>
    </lineage>
</organism>
<dbReference type="InterPro" id="IPR049401">
    <property type="entry name" value="DZF_dom_N"/>
</dbReference>
<dbReference type="Ensembl" id="ENSSANT00000002133.1">
    <property type="protein sequence ID" value="ENSSANP00000001975.1"/>
    <property type="gene ID" value="ENSSANG00000000578.1"/>
</dbReference>
<dbReference type="PROSITE" id="PS51703">
    <property type="entry name" value="DZF"/>
    <property type="match status" value="1"/>
</dbReference>
<protein>
    <submittedName>
        <fullName evidence="3">Interleukin enhancer-binding factor 3 homolog</fullName>
    </submittedName>
</protein>
<dbReference type="GO" id="GO:0003725">
    <property type="term" value="F:double-stranded RNA binding"/>
    <property type="evidence" value="ECO:0007669"/>
    <property type="project" value="TreeGrafter"/>
</dbReference>
<dbReference type="InterPro" id="IPR043519">
    <property type="entry name" value="NT_sf"/>
</dbReference>
<dbReference type="AlphaFoldDB" id="A0A671K3V7"/>
<feature type="region of interest" description="Disordered" evidence="1">
    <location>
        <begin position="57"/>
        <end position="84"/>
    </location>
</feature>
<reference evidence="3" key="2">
    <citation type="submission" date="2025-09" db="UniProtKB">
        <authorList>
            <consortium name="Ensembl"/>
        </authorList>
    </citation>
    <scope>IDENTIFICATION</scope>
</reference>
<sequence length="226" mass="25536">MRHRSMRIFVNDDRHVMAKHSAIYPTQEELEGVQNMVAHTERALKAVSDWLDEQEKGNAKVNALESDEDGEKETEPKSMEQPSRSLRGVMRVGLVAKDLDLELVLLCKDKPTITLLKKVSENLAVQLKLITDEKYDVKPCVRDATIVIKNSKEPPLTLTLNLTSPLVREEAEKQAAGGRFEIKCLMLPLTTPQPQRQQMQMGWTQAGILFIGPSMELGDIVYRLVM</sequence>
<dbReference type="PANTHER" id="PTHR45762:SF4">
    <property type="entry name" value="INTERLEUKIN ENHANCER-BINDING FACTOR 3"/>
    <property type="match status" value="1"/>
</dbReference>
<dbReference type="GO" id="GO:0003727">
    <property type="term" value="F:single-stranded RNA binding"/>
    <property type="evidence" value="ECO:0007669"/>
    <property type="project" value="TreeGrafter"/>
</dbReference>
<dbReference type="Gene3D" id="3.30.460.10">
    <property type="entry name" value="Beta Polymerase, domain 2"/>
    <property type="match status" value="1"/>
</dbReference>
<evidence type="ECO:0000259" key="2">
    <source>
        <dbReference type="PROSITE" id="PS51703"/>
    </source>
</evidence>
<keyword evidence="4" id="KW-1185">Reference proteome</keyword>
<dbReference type="GO" id="GO:0071011">
    <property type="term" value="C:precatalytic spliceosome"/>
    <property type="evidence" value="ECO:0007669"/>
    <property type="project" value="TreeGrafter"/>
</dbReference>
<dbReference type="InterPro" id="IPR006561">
    <property type="entry name" value="DZF_dom"/>
</dbReference>
<dbReference type="Proteomes" id="UP000472260">
    <property type="component" value="Unassembled WGS sequence"/>
</dbReference>
<dbReference type="SMART" id="SM00572">
    <property type="entry name" value="DZF"/>
    <property type="match status" value="1"/>
</dbReference>
<accession>A0A671K3V7</accession>
<dbReference type="Pfam" id="PF07528">
    <property type="entry name" value="DZF_N"/>
    <property type="match status" value="1"/>
</dbReference>
<evidence type="ECO:0000313" key="4">
    <source>
        <dbReference type="Proteomes" id="UP000472260"/>
    </source>
</evidence>